<dbReference type="RefSeq" id="XP_040695914.1">
    <property type="nucleotide sequence ID" value="XM_040845554.1"/>
</dbReference>
<evidence type="ECO:0000313" key="2">
    <source>
        <dbReference type="EMBL" id="OJJ52108.1"/>
    </source>
</evidence>
<reference evidence="3" key="1">
    <citation type="journal article" date="2017" name="Genome Biol.">
        <title>Comparative genomics reveals high biological diversity and specific adaptations in the industrially and medically important fungal genus Aspergillus.</title>
        <authorList>
            <person name="de Vries R.P."/>
            <person name="Riley R."/>
            <person name="Wiebenga A."/>
            <person name="Aguilar-Osorio G."/>
            <person name="Amillis S."/>
            <person name="Uchima C.A."/>
            <person name="Anderluh G."/>
            <person name="Asadollahi M."/>
            <person name="Askin M."/>
            <person name="Barry K."/>
            <person name="Battaglia E."/>
            <person name="Bayram O."/>
            <person name="Benocci T."/>
            <person name="Braus-Stromeyer S.A."/>
            <person name="Caldana C."/>
            <person name="Canovas D."/>
            <person name="Cerqueira G.C."/>
            <person name="Chen F."/>
            <person name="Chen W."/>
            <person name="Choi C."/>
            <person name="Clum A."/>
            <person name="Dos Santos R.A."/>
            <person name="Damasio A.R."/>
            <person name="Diallinas G."/>
            <person name="Emri T."/>
            <person name="Fekete E."/>
            <person name="Flipphi M."/>
            <person name="Freyberg S."/>
            <person name="Gallo A."/>
            <person name="Gournas C."/>
            <person name="Habgood R."/>
            <person name="Hainaut M."/>
            <person name="Harispe M.L."/>
            <person name="Henrissat B."/>
            <person name="Hilden K.S."/>
            <person name="Hope R."/>
            <person name="Hossain A."/>
            <person name="Karabika E."/>
            <person name="Karaffa L."/>
            <person name="Karanyi Z."/>
            <person name="Krasevec N."/>
            <person name="Kuo A."/>
            <person name="Kusch H."/>
            <person name="LaButti K."/>
            <person name="Lagendijk E.L."/>
            <person name="Lapidus A."/>
            <person name="Levasseur A."/>
            <person name="Lindquist E."/>
            <person name="Lipzen A."/>
            <person name="Logrieco A.F."/>
            <person name="MacCabe A."/>
            <person name="Maekelae M.R."/>
            <person name="Malavazi I."/>
            <person name="Melin P."/>
            <person name="Meyer V."/>
            <person name="Mielnichuk N."/>
            <person name="Miskei M."/>
            <person name="Molnar A.P."/>
            <person name="Mule G."/>
            <person name="Ngan C.Y."/>
            <person name="Orejas M."/>
            <person name="Orosz E."/>
            <person name="Ouedraogo J.P."/>
            <person name="Overkamp K.M."/>
            <person name="Park H.-S."/>
            <person name="Perrone G."/>
            <person name="Piumi F."/>
            <person name="Punt P.J."/>
            <person name="Ram A.F."/>
            <person name="Ramon A."/>
            <person name="Rauscher S."/>
            <person name="Record E."/>
            <person name="Riano-Pachon D.M."/>
            <person name="Robert V."/>
            <person name="Roehrig J."/>
            <person name="Ruller R."/>
            <person name="Salamov A."/>
            <person name="Salih N.S."/>
            <person name="Samson R.A."/>
            <person name="Sandor E."/>
            <person name="Sanguinetti M."/>
            <person name="Schuetze T."/>
            <person name="Sepcic K."/>
            <person name="Shelest E."/>
            <person name="Sherlock G."/>
            <person name="Sophianopoulou V."/>
            <person name="Squina F.M."/>
            <person name="Sun H."/>
            <person name="Susca A."/>
            <person name="Todd R.B."/>
            <person name="Tsang A."/>
            <person name="Unkles S.E."/>
            <person name="van de Wiele N."/>
            <person name="van Rossen-Uffink D."/>
            <person name="Oliveira J.V."/>
            <person name="Vesth T.C."/>
            <person name="Visser J."/>
            <person name="Yu J.-H."/>
            <person name="Zhou M."/>
            <person name="Andersen M.R."/>
            <person name="Archer D.B."/>
            <person name="Baker S.E."/>
            <person name="Benoit I."/>
            <person name="Brakhage A.A."/>
            <person name="Braus G.H."/>
            <person name="Fischer R."/>
            <person name="Frisvad J.C."/>
            <person name="Goldman G.H."/>
            <person name="Houbraken J."/>
            <person name="Oakley B."/>
            <person name="Pocsi I."/>
            <person name="Scazzocchio C."/>
            <person name="Seiboth B."/>
            <person name="vanKuyk P.A."/>
            <person name="Wortman J."/>
            <person name="Dyer P.S."/>
            <person name="Grigoriev I.V."/>
        </authorList>
    </citation>
    <scope>NUCLEOTIDE SEQUENCE [LARGE SCALE GENOMIC DNA]</scope>
    <source>
        <strain evidence="3">CBS 593.65</strain>
    </source>
</reference>
<evidence type="ECO:0000256" key="1">
    <source>
        <dbReference type="SAM" id="MobiDB-lite"/>
    </source>
</evidence>
<gene>
    <name evidence="2" type="ORF">ASPSYDRAFT_37625</name>
</gene>
<dbReference type="VEuPathDB" id="FungiDB:ASPSYDRAFT_37625"/>
<dbReference type="GeneID" id="63761627"/>
<name>A0A1L9SY44_9EURO</name>
<dbReference type="Proteomes" id="UP000184356">
    <property type="component" value="Unassembled WGS sequence"/>
</dbReference>
<sequence>MSTSTPRLLEVIDMVKAALVRRGNTMTDPTWTSHVRNQRKASGTAVRPFKNIKSSVCRDGDSGRASDHGDVEHWNNKVVFQVRVKETGKLAISNAAIDLLPRSGNPSL</sequence>
<organism evidence="2 3">
    <name type="scientific">Aspergillus sydowii CBS 593.65</name>
    <dbReference type="NCBI Taxonomy" id="1036612"/>
    <lineage>
        <taxon>Eukaryota</taxon>
        <taxon>Fungi</taxon>
        <taxon>Dikarya</taxon>
        <taxon>Ascomycota</taxon>
        <taxon>Pezizomycotina</taxon>
        <taxon>Eurotiomycetes</taxon>
        <taxon>Eurotiomycetidae</taxon>
        <taxon>Eurotiales</taxon>
        <taxon>Aspergillaceae</taxon>
        <taxon>Aspergillus</taxon>
        <taxon>Aspergillus subgen. Nidulantes</taxon>
    </lineage>
</organism>
<proteinExistence type="predicted"/>
<accession>A0A1L9SY44</accession>
<dbReference type="EMBL" id="KV878605">
    <property type="protein sequence ID" value="OJJ52108.1"/>
    <property type="molecule type" value="Genomic_DNA"/>
</dbReference>
<keyword evidence="3" id="KW-1185">Reference proteome</keyword>
<dbReference type="OrthoDB" id="3592703at2759"/>
<feature type="region of interest" description="Disordered" evidence="1">
    <location>
        <begin position="29"/>
        <end position="48"/>
    </location>
</feature>
<evidence type="ECO:0000313" key="3">
    <source>
        <dbReference type="Proteomes" id="UP000184356"/>
    </source>
</evidence>
<protein>
    <submittedName>
        <fullName evidence="2">Uncharacterized protein</fullName>
    </submittedName>
</protein>
<dbReference type="AlphaFoldDB" id="A0A1L9SY44"/>